<name>A0A1G6UJE8_9ACTN</name>
<dbReference type="STRING" id="675864.SAMN04489747_0902"/>
<organism evidence="1 2">
    <name type="scientific">Auraticoccus monumenti</name>
    <dbReference type="NCBI Taxonomy" id="675864"/>
    <lineage>
        <taxon>Bacteria</taxon>
        <taxon>Bacillati</taxon>
        <taxon>Actinomycetota</taxon>
        <taxon>Actinomycetes</taxon>
        <taxon>Propionibacteriales</taxon>
        <taxon>Propionibacteriaceae</taxon>
        <taxon>Auraticoccus</taxon>
    </lineage>
</organism>
<sequence>MLAVSGLLVISDAVGTVDFPTLGDLVDGWIEQHCLIPDGFQRGKPFVQYDWQFWCTANHYRIREDVKFDPERPPMNQAFTYRRSQVVAPQKVGKGPWAACLTANEAVGPALFAGWARRGDAYQCEDHGCPCGWYFAYEPGEPMGTRHPSPLIQLTANSQDQVDNTWRPLTAMIRKPGSRLGKLLLPREDFIRVVGENDDDPELDRIDMVTSSARSRVGNPISSFLHDESGFYTKQNKMWDVADAQRRGAAGMGGRGVETTNCWDPSTESVAQSTYETHSADVFRFWRNPDTNPRLRGHDGKPLSYGTKVNRRRIHAYVYEGSDHVNLDSIEAEAAELVARDPAQAERFFGNRVVAGGGSWLPDGLWEGRRADVVATA</sequence>
<dbReference type="EMBL" id="LT629688">
    <property type="protein sequence ID" value="SDD41528.1"/>
    <property type="molecule type" value="Genomic_DNA"/>
</dbReference>
<proteinExistence type="predicted"/>
<accession>A0A1G6UJE8</accession>
<evidence type="ECO:0008006" key="3">
    <source>
        <dbReference type="Google" id="ProtNLM"/>
    </source>
</evidence>
<gene>
    <name evidence="1" type="ORF">SAMN04489747_0902</name>
</gene>
<dbReference type="Proteomes" id="UP000198546">
    <property type="component" value="Chromosome i"/>
</dbReference>
<evidence type="ECO:0000313" key="1">
    <source>
        <dbReference type="EMBL" id="SDD41528.1"/>
    </source>
</evidence>
<dbReference type="AlphaFoldDB" id="A0A1G6UJE8"/>
<reference evidence="1 2" key="1">
    <citation type="submission" date="2016-10" db="EMBL/GenBank/DDBJ databases">
        <authorList>
            <person name="de Groot N.N."/>
        </authorList>
    </citation>
    <scope>NUCLEOTIDE SEQUENCE [LARGE SCALE GENOMIC DNA]</scope>
    <source>
        <strain evidence="1 2">MON 2.2</strain>
    </source>
</reference>
<keyword evidence="2" id="KW-1185">Reference proteome</keyword>
<protein>
    <recommendedName>
        <fullName evidence="3">Terminase</fullName>
    </recommendedName>
</protein>
<dbReference type="RefSeq" id="WP_231946498.1">
    <property type="nucleotide sequence ID" value="NZ_LT629688.1"/>
</dbReference>
<evidence type="ECO:0000313" key="2">
    <source>
        <dbReference type="Proteomes" id="UP000198546"/>
    </source>
</evidence>